<protein>
    <recommendedName>
        <fullName evidence="2">Gliding motility protein GldL-like N-terminal domain-containing protein</fullName>
    </recommendedName>
</protein>
<evidence type="ECO:0000259" key="2">
    <source>
        <dbReference type="Pfam" id="PF22827"/>
    </source>
</evidence>
<gene>
    <name evidence="3" type="ORF">O3303_07250</name>
</gene>
<dbReference type="Proteomes" id="UP001211005">
    <property type="component" value="Chromosome"/>
</dbReference>
<name>A0ABY7LSG7_9BACT</name>
<dbReference type="EMBL" id="CP114767">
    <property type="protein sequence ID" value="WBA43355.1"/>
    <property type="molecule type" value="Genomic_DNA"/>
</dbReference>
<accession>A0ABY7LSG7</accession>
<dbReference type="RefSeq" id="WP_269561394.1">
    <property type="nucleotide sequence ID" value="NZ_CP114767.1"/>
</dbReference>
<dbReference type="InterPro" id="IPR055087">
    <property type="entry name" value="GldL-like_N"/>
</dbReference>
<organism evidence="3 4">
    <name type="scientific">Hymenobacter canadensis</name>
    <dbReference type="NCBI Taxonomy" id="2999067"/>
    <lineage>
        <taxon>Bacteria</taxon>
        <taxon>Pseudomonadati</taxon>
        <taxon>Bacteroidota</taxon>
        <taxon>Cytophagia</taxon>
        <taxon>Cytophagales</taxon>
        <taxon>Hymenobacteraceae</taxon>
        <taxon>Hymenobacter</taxon>
    </lineage>
</organism>
<sequence>MKIKYFLVLLFLGFCVDFVGALFKIQHWAGADLLLISGMALKALGVVGLLLKLLTHPKLREFLNW</sequence>
<proteinExistence type="predicted"/>
<feature type="transmembrane region" description="Helical" evidence="1">
    <location>
        <begin position="31"/>
        <end position="51"/>
    </location>
</feature>
<dbReference type="Pfam" id="PF22827">
    <property type="entry name" value="GldL_N"/>
    <property type="match status" value="1"/>
</dbReference>
<evidence type="ECO:0000256" key="1">
    <source>
        <dbReference type="SAM" id="Phobius"/>
    </source>
</evidence>
<reference evidence="3 4" key="1">
    <citation type="submission" date="2022-12" db="EMBL/GenBank/DDBJ databases">
        <title>Hymenobacter canadensis sp. nov. isolated from lake water of the Cambridge Bay, Canada.</title>
        <authorList>
            <person name="Kim W.H."/>
            <person name="Lee Y.M."/>
        </authorList>
    </citation>
    <scope>NUCLEOTIDE SEQUENCE [LARGE SCALE GENOMIC DNA]</scope>
    <source>
        <strain evidence="3 4">PAMC 29467</strain>
    </source>
</reference>
<evidence type="ECO:0000313" key="4">
    <source>
        <dbReference type="Proteomes" id="UP001211005"/>
    </source>
</evidence>
<feature type="domain" description="Gliding motility protein GldL-like N-terminal" evidence="2">
    <location>
        <begin position="18"/>
        <end position="43"/>
    </location>
</feature>
<keyword evidence="1" id="KW-0812">Transmembrane</keyword>
<keyword evidence="1" id="KW-1133">Transmembrane helix</keyword>
<keyword evidence="1" id="KW-0472">Membrane</keyword>
<evidence type="ECO:0000313" key="3">
    <source>
        <dbReference type="EMBL" id="WBA43355.1"/>
    </source>
</evidence>
<keyword evidence="4" id="KW-1185">Reference proteome</keyword>